<dbReference type="AlphaFoldDB" id="A0AAD6ZTB3"/>
<organism evidence="2 3">
    <name type="scientific">Mycena albidolilacea</name>
    <dbReference type="NCBI Taxonomy" id="1033008"/>
    <lineage>
        <taxon>Eukaryota</taxon>
        <taxon>Fungi</taxon>
        <taxon>Dikarya</taxon>
        <taxon>Basidiomycota</taxon>
        <taxon>Agaricomycotina</taxon>
        <taxon>Agaricomycetes</taxon>
        <taxon>Agaricomycetidae</taxon>
        <taxon>Agaricales</taxon>
        <taxon>Marasmiineae</taxon>
        <taxon>Mycenaceae</taxon>
        <taxon>Mycena</taxon>
    </lineage>
</organism>
<name>A0AAD6ZTB3_9AGAR</name>
<comment type="caution">
    <text evidence="2">The sequence shown here is derived from an EMBL/GenBank/DDBJ whole genome shotgun (WGS) entry which is preliminary data.</text>
</comment>
<feature type="compositionally biased region" description="Low complexity" evidence="1">
    <location>
        <begin position="588"/>
        <end position="603"/>
    </location>
</feature>
<accession>A0AAD6ZTB3</accession>
<proteinExistence type="predicted"/>
<gene>
    <name evidence="2" type="ORF">DFH08DRAFT_813048</name>
</gene>
<evidence type="ECO:0000256" key="1">
    <source>
        <dbReference type="SAM" id="MobiDB-lite"/>
    </source>
</evidence>
<reference evidence="2" key="1">
    <citation type="submission" date="2023-03" db="EMBL/GenBank/DDBJ databases">
        <title>Massive genome expansion in bonnet fungi (Mycena s.s.) driven by repeated elements and novel gene families across ecological guilds.</title>
        <authorList>
            <consortium name="Lawrence Berkeley National Laboratory"/>
            <person name="Harder C.B."/>
            <person name="Miyauchi S."/>
            <person name="Viragh M."/>
            <person name="Kuo A."/>
            <person name="Thoen E."/>
            <person name="Andreopoulos B."/>
            <person name="Lu D."/>
            <person name="Skrede I."/>
            <person name="Drula E."/>
            <person name="Henrissat B."/>
            <person name="Morin E."/>
            <person name="Kohler A."/>
            <person name="Barry K."/>
            <person name="LaButti K."/>
            <person name="Morin E."/>
            <person name="Salamov A."/>
            <person name="Lipzen A."/>
            <person name="Mereny Z."/>
            <person name="Hegedus B."/>
            <person name="Baldrian P."/>
            <person name="Stursova M."/>
            <person name="Weitz H."/>
            <person name="Taylor A."/>
            <person name="Grigoriev I.V."/>
            <person name="Nagy L.G."/>
            <person name="Martin F."/>
            <person name="Kauserud H."/>
        </authorList>
    </citation>
    <scope>NUCLEOTIDE SEQUENCE</scope>
    <source>
        <strain evidence="2">CBHHK002</strain>
    </source>
</reference>
<evidence type="ECO:0000313" key="3">
    <source>
        <dbReference type="Proteomes" id="UP001218218"/>
    </source>
</evidence>
<dbReference type="EMBL" id="JARIHO010000030">
    <property type="protein sequence ID" value="KAJ7336725.1"/>
    <property type="molecule type" value="Genomic_DNA"/>
</dbReference>
<keyword evidence="3" id="KW-1185">Reference proteome</keyword>
<dbReference type="Proteomes" id="UP001218218">
    <property type="component" value="Unassembled WGS sequence"/>
</dbReference>
<feature type="region of interest" description="Disordered" evidence="1">
    <location>
        <begin position="565"/>
        <end position="617"/>
    </location>
</feature>
<protein>
    <submittedName>
        <fullName evidence="2">Uncharacterized protein</fullName>
    </submittedName>
</protein>
<evidence type="ECO:0000313" key="2">
    <source>
        <dbReference type="EMBL" id="KAJ7336725.1"/>
    </source>
</evidence>
<sequence length="617" mass="68159">MHSSDYKCERYEPKMEAMRELWNHELDANEKEAASVWETSHNCEVEMQGGMGHLCMESTFLFGVPAGPENSVETWDHIYWEVPPNNDEDTLDYLMRNNSKLPTTDDNINEHLKIPQLRYLQLEQLSGAEYCRVSASDNYARPIVDETKNGTRSPKKEIGDKIALKDQCEISNTASWHRIFVPCEWCRYPWSLDENTNKGPLQCAMAIAATAGFSVYDAGENNRTPSGPRKTVHARHRSPRCHGVTDSTRFMSGELGGTILLSALSLYPSSLDLKTKLQGVHPLLLSSPSCDPNIDGQMFLCAHNAQGLYGTFHPVTSVRLSLILAILILQLVDAVDVTSRGGLLIMALQTEEVTSSLAAAAGHRWLLAATAGHCLTASIIEAADFRQWPPGRSGPVISSRTISDAREPPETSEIRWDPSWLQSLAFDGIRRPPVASTDLPVLGSGCRHQPMPFTADQPVATSAHITDTHQISSPKGGVDNAVDKGGGNAVFDILMDFDPMCQCIDCAPRPPARHGSGWGWRKVADLAECWYCAYAVLEYLGRAHRQAQMALCRAVHYGWEEDSTGASLSSVERPPYGRRPRLSPHTTSSRSDLDSAPDLLDPSFLPPPTSSRRPWKL</sequence>